<dbReference type="RefSeq" id="WP_006826977.1">
    <property type="nucleotide sequence ID" value="NZ_AOIL01000052.1"/>
</dbReference>
<name>L9ZNZ2_9EURY</name>
<dbReference type="GO" id="GO:0004852">
    <property type="term" value="F:uroporphyrinogen-III synthase activity"/>
    <property type="evidence" value="ECO:0007669"/>
    <property type="project" value="UniProtKB-EC"/>
</dbReference>
<feature type="domain" description="Tetrapyrrole biosynthesis uroporphyrinogen III synthase" evidence="1">
    <location>
        <begin position="29"/>
        <end position="243"/>
    </location>
</feature>
<comment type="caution">
    <text evidence="2">The sequence shown here is derived from an EMBL/GenBank/DDBJ whole genome shotgun (WGS) entry which is preliminary data.</text>
</comment>
<dbReference type="OrthoDB" id="15395at2157"/>
<gene>
    <name evidence="2" type="primary">hemD</name>
    <name evidence="2" type="ORF">C484_16649</name>
</gene>
<protein>
    <submittedName>
        <fullName evidence="2">Uroporphyrinogen-III synthase</fullName>
        <ecNumber evidence="2">4.2.1.75</ecNumber>
    </submittedName>
</protein>
<dbReference type="InterPro" id="IPR036108">
    <property type="entry name" value="4pyrrol_syn_uPrphyn_synt_sf"/>
</dbReference>
<keyword evidence="2" id="KW-0456">Lyase</keyword>
<dbReference type="NCBIfam" id="NF004587">
    <property type="entry name" value="PRK05928.2-5"/>
    <property type="match status" value="1"/>
</dbReference>
<evidence type="ECO:0000313" key="3">
    <source>
        <dbReference type="Proteomes" id="UP000011648"/>
    </source>
</evidence>
<accession>L9ZNZ2</accession>
<reference evidence="2 3" key="1">
    <citation type="journal article" date="2014" name="PLoS Genet.">
        <title>Phylogenetically driven sequencing of extremely halophilic archaea reveals strategies for static and dynamic osmo-response.</title>
        <authorList>
            <person name="Becker E.A."/>
            <person name="Seitzer P.M."/>
            <person name="Tritt A."/>
            <person name="Larsen D."/>
            <person name="Krusor M."/>
            <person name="Yao A.I."/>
            <person name="Wu D."/>
            <person name="Madern D."/>
            <person name="Eisen J.A."/>
            <person name="Darling A.E."/>
            <person name="Facciotti M.T."/>
        </authorList>
    </citation>
    <scope>NUCLEOTIDE SEQUENCE [LARGE SCALE GENOMIC DNA]</scope>
    <source>
        <strain evidence="2 3">DSM 12281</strain>
    </source>
</reference>
<dbReference type="InterPro" id="IPR003754">
    <property type="entry name" value="4pyrrol_synth_uPrphyn_synth"/>
</dbReference>
<dbReference type="Gene3D" id="3.40.50.10090">
    <property type="match status" value="2"/>
</dbReference>
<sequence length="257" mass="26602">MSDAAPLETETQTPTVAVFRPDDERLAAAADRLESLGVRPLPDPMLAVKPTDAVPRTDADYAVLTSKTGAELVADAGWDPGNATVCAIGSATADSLREEGYTVDRVPDEFTSSGLVAELAAETDGARVEVARSDHGSDVLLEGFENAGAYCHETVLYRLVRPEGSGASTAAAAAGELDGACFTSSLTVAHFLEAAAERGVREEALAGLDEAVVGVIGEPTAATAAEYELDVDLVASEATFETLASETVDAVAERNRD</sequence>
<dbReference type="EC" id="4.2.1.75" evidence="2"/>
<dbReference type="Proteomes" id="UP000011648">
    <property type="component" value="Unassembled WGS sequence"/>
</dbReference>
<dbReference type="CDD" id="cd06578">
    <property type="entry name" value="HemD"/>
    <property type="match status" value="1"/>
</dbReference>
<proteinExistence type="predicted"/>
<dbReference type="InterPro" id="IPR039793">
    <property type="entry name" value="UROS/Hem4"/>
</dbReference>
<dbReference type="PATRIC" id="fig|1230458.4.peg.3377"/>
<dbReference type="Pfam" id="PF02602">
    <property type="entry name" value="HEM4"/>
    <property type="match status" value="1"/>
</dbReference>
<dbReference type="STRING" id="1230458.C484_16649"/>
<evidence type="ECO:0000259" key="1">
    <source>
        <dbReference type="Pfam" id="PF02602"/>
    </source>
</evidence>
<dbReference type="GO" id="GO:0006780">
    <property type="term" value="P:uroporphyrinogen III biosynthetic process"/>
    <property type="evidence" value="ECO:0007669"/>
    <property type="project" value="InterPro"/>
</dbReference>
<evidence type="ECO:0000313" key="2">
    <source>
        <dbReference type="EMBL" id="ELY88059.1"/>
    </source>
</evidence>
<dbReference type="EMBL" id="AOIL01000052">
    <property type="protein sequence ID" value="ELY88059.1"/>
    <property type="molecule type" value="Genomic_DNA"/>
</dbReference>
<keyword evidence="3" id="KW-1185">Reference proteome</keyword>
<dbReference type="PANTHER" id="PTHR40082:SF1">
    <property type="entry name" value="BLR5956 PROTEIN"/>
    <property type="match status" value="1"/>
</dbReference>
<dbReference type="AlphaFoldDB" id="L9ZNZ2"/>
<dbReference type="PANTHER" id="PTHR40082">
    <property type="entry name" value="BLR5956 PROTEIN"/>
    <property type="match status" value="1"/>
</dbReference>
<dbReference type="SUPFAM" id="SSF69618">
    <property type="entry name" value="HemD-like"/>
    <property type="match status" value="1"/>
</dbReference>
<organism evidence="2 3">
    <name type="scientific">Natrialba taiwanensis DSM 12281</name>
    <dbReference type="NCBI Taxonomy" id="1230458"/>
    <lineage>
        <taxon>Archaea</taxon>
        <taxon>Methanobacteriati</taxon>
        <taxon>Methanobacteriota</taxon>
        <taxon>Stenosarchaea group</taxon>
        <taxon>Halobacteria</taxon>
        <taxon>Halobacteriales</taxon>
        <taxon>Natrialbaceae</taxon>
        <taxon>Natrialba</taxon>
    </lineage>
</organism>